<dbReference type="PROSITE" id="PS00211">
    <property type="entry name" value="ABC_TRANSPORTER_1"/>
    <property type="match status" value="1"/>
</dbReference>
<dbReference type="SUPFAM" id="SSF52540">
    <property type="entry name" value="P-loop containing nucleoside triphosphate hydrolases"/>
    <property type="match status" value="1"/>
</dbReference>
<organism evidence="5 6">
    <name type="scientific">Enterovirga rhinocerotis</name>
    <dbReference type="NCBI Taxonomy" id="1339210"/>
    <lineage>
        <taxon>Bacteria</taxon>
        <taxon>Pseudomonadati</taxon>
        <taxon>Pseudomonadota</taxon>
        <taxon>Alphaproteobacteria</taxon>
        <taxon>Hyphomicrobiales</taxon>
        <taxon>Methylobacteriaceae</taxon>
        <taxon>Enterovirga</taxon>
    </lineage>
</organism>
<dbReference type="Proteomes" id="UP000295122">
    <property type="component" value="Unassembled WGS sequence"/>
</dbReference>
<dbReference type="GO" id="GO:0016887">
    <property type="term" value="F:ATP hydrolysis activity"/>
    <property type="evidence" value="ECO:0007669"/>
    <property type="project" value="InterPro"/>
</dbReference>
<evidence type="ECO:0000256" key="2">
    <source>
        <dbReference type="ARBA" id="ARBA00022741"/>
    </source>
</evidence>
<accession>A0A4R7CEE9</accession>
<dbReference type="SMART" id="SM00382">
    <property type="entry name" value="AAA"/>
    <property type="match status" value="1"/>
</dbReference>
<reference evidence="5 6" key="1">
    <citation type="submission" date="2019-03" db="EMBL/GenBank/DDBJ databases">
        <title>Genomic Encyclopedia of Type Strains, Phase IV (KMG-IV): sequencing the most valuable type-strain genomes for metagenomic binning, comparative biology and taxonomic classification.</title>
        <authorList>
            <person name="Goeker M."/>
        </authorList>
    </citation>
    <scope>NUCLEOTIDE SEQUENCE [LARGE SCALE GENOMIC DNA]</scope>
    <source>
        <strain evidence="5 6">DSM 25903</strain>
    </source>
</reference>
<feature type="domain" description="ABC transporter" evidence="4">
    <location>
        <begin position="8"/>
        <end position="244"/>
    </location>
</feature>
<gene>
    <name evidence="5" type="ORF">EV668_0026</name>
</gene>
<proteinExistence type="inferred from homology"/>
<dbReference type="InterPro" id="IPR003593">
    <property type="entry name" value="AAA+_ATPase"/>
</dbReference>
<dbReference type="PANTHER" id="PTHR42794">
    <property type="entry name" value="HEMIN IMPORT ATP-BINDING PROTEIN HMUV"/>
    <property type="match status" value="1"/>
</dbReference>
<comment type="caution">
    <text evidence="5">The sequence shown here is derived from an EMBL/GenBank/DDBJ whole genome shotgun (WGS) entry which is preliminary data.</text>
</comment>
<evidence type="ECO:0000256" key="1">
    <source>
        <dbReference type="ARBA" id="ARBA00005417"/>
    </source>
</evidence>
<protein>
    <submittedName>
        <fullName evidence="5">Iron complex transport system ATP-binding protein</fullName>
    </submittedName>
</protein>
<evidence type="ECO:0000256" key="3">
    <source>
        <dbReference type="ARBA" id="ARBA00022840"/>
    </source>
</evidence>
<keyword evidence="2" id="KW-0547">Nucleotide-binding</keyword>
<dbReference type="Gene3D" id="3.40.50.300">
    <property type="entry name" value="P-loop containing nucleotide triphosphate hydrolases"/>
    <property type="match status" value="1"/>
</dbReference>
<dbReference type="InterPro" id="IPR027417">
    <property type="entry name" value="P-loop_NTPase"/>
</dbReference>
<dbReference type="Pfam" id="PF00005">
    <property type="entry name" value="ABC_tran"/>
    <property type="match status" value="1"/>
</dbReference>
<evidence type="ECO:0000259" key="4">
    <source>
        <dbReference type="PROSITE" id="PS50893"/>
    </source>
</evidence>
<dbReference type="OrthoDB" id="9810077at2"/>
<keyword evidence="6" id="KW-1185">Reference proteome</keyword>
<keyword evidence="3 5" id="KW-0067">ATP-binding</keyword>
<evidence type="ECO:0000313" key="5">
    <source>
        <dbReference type="EMBL" id="TDR95684.1"/>
    </source>
</evidence>
<dbReference type="RefSeq" id="WP_133767840.1">
    <property type="nucleotide sequence ID" value="NZ_SNZR01000002.1"/>
</dbReference>
<dbReference type="PANTHER" id="PTHR42794:SF2">
    <property type="entry name" value="ABC TRANSPORTER ATP-BINDING PROTEIN"/>
    <property type="match status" value="1"/>
</dbReference>
<comment type="similarity">
    <text evidence="1">Belongs to the ABC transporter superfamily.</text>
</comment>
<sequence>MTELGLALTVEDISVGYPGRPVVERLTLAPLQPGSVTAIVGPNAVGKSTLLRGLAGLLPMTGSIRLGRTELAGADRTLRARHVGFMPQTLPTGARLSALEAAIAALSVNPMDAVGAARSAVRRRAMEVLERLGIGALALEPLVALSGGQRQLVGLAQAIVRNPSVLLLDEPTSALDLRHQVRVMQVVRSLAEEGVIVVTVLHDLALAARWADRLVVLCNGALVADGDPRAVLTPRLLAEVYGVAARVELCSAGRLQVIVDGLDAIGSA</sequence>
<dbReference type="GO" id="GO:0005524">
    <property type="term" value="F:ATP binding"/>
    <property type="evidence" value="ECO:0007669"/>
    <property type="project" value="UniProtKB-KW"/>
</dbReference>
<dbReference type="CDD" id="cd03214">
    <property type="entry name" value="ABC_Iron-Siderophores_B12_Hemin"/>
    <property type="match status" value="1"/>
</dbReference>
<dbReference type="InterPro" id="IPR003439">
    <property type="entry name" value="ABC_transporter-like_ATP-bd"/>
</dbReference>
<evidence type="ECO:0000313" key="6">
    <source>
        <dbReference type="Proteomes" id="UP000295122"/>
    </source>
</evidence>
<name>A0A4R7CEE9_9HYPH</name>
<dbReference type="AlphaFoldDB" id="A0A4R7CEE9"/>
<dbReference type="PROSITE" id="PS50893">
    <property type="entry name" value="ABC_TRANSPORTER_2"/>
    <property type="match status" value="1"/>
</dbReference>
<dbReference type="InterPro" id="IPR017871">
    <property type="entry name" value="ABC_transporter-like_CS"/>
</dbReference>
<dbReference type="EMBL" id="SNZR01000002">
    <property type="protein sequence ID" value="TDR95684.1"/>
    <property type="molecule type" value="Genomic_DNA"/>
</dbReference>